<dbReference type="EMBL" id="VSSQ01001664">
    <property type="protein sequence ID" value="MPM10207.1"/>
    <property type="molecule type" value="Genomic_DNA"/>
</dbReference>
<protein>
    <submittedName>
        <fullName evidence="1">Uncharacterized protein</fullName>
    </submittedName>
</protein>
<reference evidence="1" key="1">
    <citation type="submission" date="2019-08" db="EMBL/GenBank/DDBJ databases">
        <authorList>
            <person name="Kucharzyk K."/>
            <person name="Murdoch R.W."/>
            <person name="Higgins S."/>
            <person name="Loffler F."/>
        </authorList>
    </citation>
    <scope>NUCLEOTIDE SEQUENCE</scope>
</reference>
<accession>A0A644X2L8</accession>
<sequence>MAKAGAPGILRPGGGIGIDDRVRSRGQDVIYCCPPIGVGRARTHKAHSLPGPVRVSIPIRQADRSGSNGATAVVPVVSLNKGDQLRFSQGKAGRSSPVRHPVDIFIGKDIHFGTGVCEPPEGGAALRVAAVIGIKIIIPGQDRARHSIAADTDVCGVRNRVLDLHLYRVGDAFKSIGVDAIVFRGSRVAAFVIINTKDPDIIEPHRDRAVDGDIAAAPGIRA</sequence>
<organism evidence="1">
    <name type="scientific">bioreactor metagenome</name>
    <dbReference type="NCBI Taxonomy" id="1076179"/>
    <lineage>
        <taxon>unclassified sequences</taxon>
        <taxon>metagenomes</taxon>
        <taxon>ecological metagenomes</taxon>
    </lineage>
</organism>
<gene>
    <name evidence="1" type="ORF">SDC9_56534</name>
</gene>
<comment type="caution">
    <text evidence="1">The sequence shown here is derived from an EMBL/GenBank/DDBJ whole genome shotgun (WGS) entry which is preliminary data.</text>
</comment>
<proteinExistence type="predicted"/>
<dbReference type="AlphaFoldDB" id="A0A644X2L8"/>
<evidence type="ECO:0000313" key="1">
    <source>
        <dbReference type="EMBL" id="MPM10207.1"/>
    </source>
</evidence>
<name>A0A644X2L8_9ZZZZ</name>